<proteinExistence type="predicted"/>
<dbReference type="Pfam" id="PF12146">
    <property type="entry name" value="Hydrolase_4"/>
    <property type="match status" value="1"/>
</dbReference>
<dbReference type="Gene3D" id="3.40.50.1820">
    <property type="entry name" value="alpha/beta hydrolase"/>
    <property type="match status" value="1"/>
</dbReference>
<organism evidence="3 4">
    <name type="scientific">Candidatus Muproteobacteria bacterium RBG_16_60_9</name>
    <dbReference type="NCBI Taxonomy" id="1817755"/>
    <lineage>
        <taxon>Bacteria</taxon>
        <taxon>Pseudomonadati</taxon>
        <taxon>Pseudomonadota</taxon>
        <taxon>Candidatus Muproteobacteria</taxon>
    </lineage>
</organism>
<feature type="transmembrane region" description="Helical" evidence="1">
    <location>
        <begin position="152"/>
        <end position="169"/>
    </location>
</feature>
<protein>
    <submittedName>
        <fullName evidence="3">Alpha/beta hydrolase</fullName>
    </submittedName>
</protein>
<evidence type="ECO:0000313" key="4">
    <source>
        <dbReference type="Proteomes" id="UP000179076"/>
    </source>
</evidence>
<feature type="domain" description="Serine aminopeptidase S33" evidence="2">
    <location>
        <begin position="27"/>
        <end position="136"/>
    </location>
</feature>
<evidence type="ECO:0000256" key="1">
    <source>
        <dbReference type="SAM" id="Phobius"/>
    </source>
</evidence>
<dbReference type="InterPro" id="IPR022742">
    <property type="entry name" value="Hydrolase_4"/>
</dbReference>
<evidence type="ECO:0000259" key="2">
    <source>
        <dbReference type="Pfam" id="PF12146"/>
    </source>
</evidence>
<dbReference type="PIRSF" id="PIRSF037442">
    <property type="entry name" value="UCP037442_abhydr"/>
    <property type="match status" value="1"/>
</dbReference>
<dbReference type="InterPro" id="IPR017208">
    <property type="entry name" value="UCP037442_abhydr"/>
</dbReference>
<dbReference type="InterPro" id="IPR029058">
    <property type="entry name" value="AB_hydrolase_fold"/>
</dbReference>
<accession>A0A1F6UVL4</accession>
<keyword evidence="1" id="KW-1133">Transmembrane helix</keyword>
<dbReference type="EMBL" id="MFSP01000201">
    <property type="protein sequence ID" value="OGI61334.1"/>
    <property type="molecule type" value="Genomic_DNA"/>
</dbReference>
<evidence type="ECO:0000313" key="3">
    <source>
        <dbReference type="EMBL" id="OGI61334.1"/>
    </source>
</evidence>
<dbReference type="SUPFAM" id="SSF53474">
    <property type="entry name" value="alpha/beta-Hydrolases"/>
    <property type="match status" value="1"/>
</dbReference>
<dbReference type="Proteomes" id="UP000179076">
    <property type="component" value="Unassembled WGS sequence"/>
</dbReference>
<keyword evidence="3" id="KW-0378">Hydrolase</keyword>
<comment type="caution">
    <text evidence="3">The sequence shown here is derived from an EMBL/GenBank/DDBJ whole genome shotgun (WGS) entry which is preliminary data.</text>
</comment>
<keyword evidence="1" id="KW-0812">Transmembrane</keyword>
<dbReference type="GO" id="GO:0016787">
    <property type="term" value="F:hydrolase activity"/>
    <property type="evidence" value="ECO:0007669"/>
    <property type="project" value="UniProtKB-KW"/>
</dbReference>
<sequence length="285" mass="31548">MSEFAQETIALDCGGSIVARFFAPARETKAGVVIVPAMGVAQQFYAELAKWLARQGYLVATFDYRGSGLSNSGRLRDLDVDVVDWATYDCAAALDALGSRAAGKPLYWIGHSLGGQIIPFVPNVQRVNKIVTIATGSGYWRETAAPLNRRAWFLWYGVAPITVALFGYFPGKRLRIVGDLPRGVIKQWRRWCLNPEYAVGAEPGDVRARYAAVRAPIASLSFTDDEFMSARNIESLHGFFTNAPRTMKRLAPQDVGVKRIGHFGFFRPEFAESLWRGHLLPELCG</sequence>
<reference evidence="3 4" key="1">
    <citation type="journal article" date="2016" name="Nat. Commun.">
        <title>Thousands of microbial genomes shed light on interconnected biogeochemical processes in an aquifer system.</title>
        <authorList>
            <person name="Anantharaman K."/>
            <person name="Brown C.T."/>
            <person name="Hug L.A."/>
            <person name="Sharon I."/>
            <person name="Castelle C.J."/>
            <person name="Probst A.J."/>
            <person name="Thomas B.C."/>
            <person name="Singh A."/>
            <person name="Wilkins M.J."/>
            <person name="Karaoz U."/>
            <person name="Brodie E.L."/>
            <person name="Williams K.H."/>
            <person name="Hubbard S.S."/>
            <person name="Banfield J.F."/>
        </authorList>
    </citation>
    <scope>NUCLEOTIDE SEQUENCE [LARGE SCALE GENOMIC DNA]</scope>
</reference>
<keyword evidence="1" id="KW-0472">Membrane</keyword>
<gene>
    <name evidence="3" type="ORF">A2W18_12345</name>
</gene>
<dbReference type="AlphaFoldDB" id="A0A1F6UVL4"/>
<name>A0A1F6UVL4_9PROT</name>